<proteinExistence type="predicted"/>
<dbReference type="EMBL" id="KV417495">
    <property type="protein sequence ID" value="KZP30113.1"/>
    <property type="molecule type" value="Genomic_DNA"/>
</dbReference>
<feature type="compositionally biased region" description="Polar residues" evidence="1">
    <location>
        <begin position="110"/>
        <end position="131"/>
    </location>
</feature>
<organism evidence="2 3">
    <name type="scientific">Athelia psychrophila</name>
    <dbReference type="NCBI Taxonomy" id="1759441"/>
    <lineage>
        <taxon>Eukaryota</taxon>
        <taxon>Fungi</taxon>
        <taxon>Dikarya</taxon>
        <taxon>Basidiomycota</taxon>
        <taxon>Agaricomycotina</taxon>
        <taxon>Agaricomycetes</taxon>
        <taxon>Agaricomycetidae</taxon>
        <taxon>Atheliales</taxon>
        <taxon>Atheliaceae</taxon>
        <taxon>Athelia</taxon>
    </lineage>
</organism>
<evidence type="ECO:0000313" key="2">
    <source>
        <dbReference type="EMBL" id="KZP30113.1"/>
    </source>
</evidence>
<feature type="compositionally biased region" description="Acidic residues" evidence="1">
    <location>
        <begin position="26"/>
        <end position="42"/>
    </location>
</feature>
<protein>
    <submittedName>
        <fullName evidence="2">Uncharacterized protein</fullName>
    </submittedName>
</protein>
<keyword evidence="3" id="KW-1185">Reference proteome</keyword>
<name>A0A166T2I1_9AGAM</name>
<dbReference type="Proteomes" id="UP000076532">
    <property type="component" value="Unassembled WGS sequence"/>
</dbReference>
<feature type="region of interest" description="Disordered" evidence="1">
    <location>
        <begin position="1"/>
        <end position="42"/>
    </location>
</feature>
<sequence>MAKEESELYDDLYGEDDNEFAVPLEDGGEETYEDTAGAEEDEEIEIQTEAYDAKAAGKADAHALPAKPGAQTAEQMSYSAQIARQFSSYNQTPSQERQQRAEIPLPANPKVQQQAGTSAIATHDTTATTRGAGQDRPIRPSEMKDEG</sequence>
<feature type="compositionally biased region" description="Acidic residues" evidence="1">
    <location>
        <begin position="7"/>
        <end position="19"/>
    </location>
</feature>
<gene>
    <name evidence="2" type="ORF">FIBSPDRAFT_946224</name>
</gene>
<evidence type="ECO:0000313" key="3">
    <source>
        <dbReference type="Proteomes" id="UP000076532"/>
    </source>
</evidence>
<evidence type="ECO:0000256" key="1">
    <source>
        <dbReference type="SAM" id="MobiDB-lite"/>
    </source>
</evidence>
<feature type="compositionally biased region" description="Basic and acidic residues" evidence="1">
    <location>
        <begin position="136"/>
        <end position="147"/>
    </location>
</feature>
<feature type="compositionally biased region" description="Polar residues" evidence="1">
    <location>
        <begin position="84"/>
        <end position="96"/>
    </location>
</feature>
<feature type="region of interest" description="Disordered" evidence="1">
    <location>
        <begin position="84"/>
        <end position="147"/>
    </location>
</feature>
<reference evidence="2 3" key="1">
    <citation type="journal article" date="2016" name="Mol. Biol. Evol.">
        <title>Comparative Genomics of Early-Diverging Mushroom-Forming Fungi Provides Insights into the Origins of Lignocellulose Decay Capabilities.</title>
        <authorList>
            <person name="Nagy L.G."/>
            <person name="Riley R."/>
            <person name="Tritt A."/>
            <person name="Adam C."/>
            <person name="Daum C."/>
            <person name="Floudas D."/>
            <person name="Sun H."/>
            <person name="Yadav J.S."/>
            <person name="Pangilinan J."/>
            <person name="Larsson K.H."/>
            <person name="Matsuura K."/>
            <person name="Barry K."/>
            <person name="Labutti K."/>
            <person name="Kuo R."/>
            <person name="Ohm R.A."/>
            <person name="Bhattacharya S.S."/>
            <person name="Shirouzu T."/>
            <person name="Yoshinaga Y."/>
            <person name="Martin F.M."/>
            <person name="Grigoriev I.V."/>
            <person name="Hibbett D.S."/>
        </authorList>
    </citation>
    <scope>NUCLEOTIDE SEQUENCE [LARGE SCALE GENOMIC DNA]</scope>
    <source>
        <strain evidence="2 3">CBS 109695</strain>
    </source>
</reference>
<dbReference type="OrthoDB" id="1875751at2759"/>
<dbReference type="AlphaFoldDB" id="A0A166T2I1"/>
<accession>A0A166T2I1</accession>